<proteinExistence type="predicted"/>
<dbReference type="GO" id="GO:0005634">
    <property type="term" value="C:nucleus"/>
    <property type="evidence" value="ECO:0007669"/>
    <property type="project" value="TreeGrafter"/>
</dbReference>
<dbReference type="PANTHER" id="PTHR24113">
    <property type="entry name" value="RAN GTPASE-ACTIVATING PROTEIN 1"/>
    <property type="match status" value="1"/>
</dbReference>
<dbReference type="Proteomes" id="UP000283634">
    <property type="component" value="Unassembled WGS sequence"/>
</dbReference>
<dbReference type="EMBL" id="MKGL01000078">
    <property type="protein sequence ID" value="RNF07818.1"/>
    <property type="molecule type" value="Genomic_DNA"/>
</dbReference>
<dbReference type="GO" id="GO:0031267">
    <property type="term" value="F:small GTPase binding"/>
    <property type="evidence" value="ECO:0007669"/>
    <property type="project" value="TreeGrafter"/>
</dbReference>
<dbReference type="RefSeq" id="XP_029240048.1">
    <property type="nucleotide sequence ID" value="XM_029380077.1"/>
</dbReference>
<gene>
    <name evidence="2" type="ORF">TraAM80_03098</name>
</gene>
<sequence length="1954" mass="209078">MSFGMRIGLAEPHHRRASGGLRDTAAASGMKDGGDNLDDGPQPSCSVPTPEPRVLATAATVACASLPRASSSALARSTRKGGIIGEGPSSTSSLLDGAALRSRLRRPSSAAHLRRLDLRATAMDDVEWSWFCQDLLSTMSGLTFLGLAEMGLTDRRLAELLRSCQLESTRCGTAASFSSALSSRRATGLAASRSVAAGDAASSISCNPGLGRRTSTQVSSSVANLGGRRALRRLGVLDLSGNRLTHRSATPLGKLLLWAADTLDELHLSGNPLQDYGLQILGIYLAKLQLASLQKERHFFPLSLVRQHAALFTQRRRQAEHEARVRYSVPQGPTHASPQERRCGDASERGTPAASCGDAQIHLGISFLDLRGCQGSARGISEVLAGASHSQRLETLLLAHNRDARAALVSPRPACKGVGISPQATCSRDEATAGTDPLLSACRFSSFKELHYPCALTMLTLSGVPLSKLCTPIGCRELFLNVFFCCPKLNQLDVSDTFDILKLPSSLLLQLLMRRREAARDPRIYWGLQLELEGATEFTLDTVMLAHQACVGGILCELAAHAAFNAQRRQSLAPPAFCHLQSLNLKGTGITDRAARGLAIAVSSAALTGVLSSLTVLNLADNLLSVDGCMQVMHAFIIGWPVPPSVLSALSLQGNAGVHRDDDDSIMLLRQGAEAAVWRRREERQRCGLVDEASLPLPLRIYLGAVGTEAFCIADGEADKTTAEKEAVEDAGGVRQDVTVADENKRDKDFSTFHFGTGGAVLIPQTAVRPFVEVPASASFLSPLAAQLAATCDVSSIHAGETPRRFLFSVPPTPSALQRTTDPFYPPEQPQKLPEQQYISEEQQRRRSVPILSPAVANENPPIMIGSTAEVVAGETWRSSLVNVKPATEFSTPALPVVVPFVTTAQEGHPWARDAARARDPSCSAGCEVTPLRSHDNHVLRGTLTSFQREPSSIFASSPHSSKALKFGCLFAAMDAAGDRGSKEETENSLTRCYVSSMGYRQHGDGVGDAEAKEAHVSRGAAEVPQLEAAKNEEAVEATGDGLAVGLESEDADGFAGKVAAAAAVAFKPKKGRCVKSFVMSYYHPVGHVFCRGWRLLHRGDSVGEDARACVERDVWKLLQPLDTHQGDAVVNSVSFVMPSAEGMDDDAEYGATRLQIVSNEHRSALAERLQQHANMEDGIIAFPLFMQALRRSEDDTVEVIAAMLDAAHCGLPAKYAGSTTEELVHARHGSEDVLMAEIGAVLAAADGETAQMPNGLREEDAADFPFFSANSEDVIPLAEKPVAVLAEEPQLLPPQSKETMEVKKEGERMESETAAPTAAVCRDPPAPHTPELQQAKLPGAVEPLLPPPDTTASVGNTVQLQPTPTTTSNAAAATAVAEVALKKPAPSLVDRVKTFVFSFPHREGHCLCRGWRLLHRTDAVGENARALLEADVLSFLQPALEDGQQQGVDGGIAKDADADASARRTVKSVSFTWEGSSSSTMQLRVVTSERRAVVSQRLQQNVVEGEVKLPRFSELLRSNAAYDTIHAVESYVQQQASEELQRRIASRYRATSTLVHYYHCDDAAMLQEIGAPNMAAVEATVDAAATDASDITSTPSGDTHNKDDAAVEATERAGGAVERPQAPSESPPESHEELMEGNTNKGIVEVIDGTIADVAPPSTASSSPLNLATPIHRAARVHSIELTLPGGKNIQRIHNSENTGTQLPPKNGEVNSDVTHTNQAFAERVRRLQFLAYTAMAKGAISLDTHQRHKLRICNGKWGRQRVTVAVEWDVFLVVYFVKGTALGITSRKTLVLVHPVAFGLRCFVDNNNGGSVEGRDRIIHFCLEHAHSPDELGVSSQEVERRLQEVSALKGSRSGASARGSLVSLQNLTNASLASGSSSVATLDSAASVPSTGRLLQHHVSFQVTVSSASKAREAVAAIRGAEQRAVKMIQQTMAEQDRHAVARQVSETQAA</sequence>
<dbReference type="InterPro" id="IPR032675">
    <property type="entry name" value="LRR_dom_sf"/>
</dbReference>
<dbReference type="SUPFAM" id="SSF52047">
    <property type="entry name" value="RNI-like"/>
    <property type="match status" value="1"/>
</dbReference>
<evidence type="ECO:0000256" key="1">
    <source>
        <dbReference type="SAM" id="MobiDB-lite"/>
    </source>
</evidence>
<evidence type="ECO:0000313" key="2">
    <source>
        <dbReference type="EMBL" id="RNF07818.1"/>
    </source>
</evidence>
<dbReference type="OrthoDB" id="273687at2759"/>
<dbReference type="GO" id="GO:0048471">
    <property type="term" value="C:perinuclear region of cytoplasm"/>
    <property type="evidence" value="ECO:0007669"/>
    <property type="project" value="TreeGrafter"/>
</dbReference>
<dbReference type="InterPro" id="IPR027038">
    <property type="entry name" value="RanGap"/>
</dbReference>
<dbReference type="GO" id="GO:0005096">
    <property type="term" value="F:GTPase activator activity"/>
    <property type="evidence" value="ECO:0007669"/>
    <property type="project" value="InterPro"/>
</dbReference>
<feature type="region of interest" description="Disordered" evidence="1">
    <location>
        <begin position="1610"/>
        <end position="1637"/>
    </location>
</feature>
<dbReference type="GO" id="GO:0006913">
    <property type="term" value="P:nucleocytoplasmic transport"/>
    <property type="evidence" value="ECO:0007669"/>
    <property type="project" value="TreeGrafter"/>
</dbReference>
<dbReference type="GO" id="GO:0005829">
    <property type="term" value="C:cytosol"/>
    <property type="evidence" value="ECO:0007669"/>
    <property type="project" value="TreeGrafter"/>
</dbReference>
<dbReference type="Gene3D" id="3.80.10.10">
    <property type="entry name" value="Ribonuclease Inhibitor"/>
    <property type="match status" value="2"/>
</dbReference>
<feature type="compositionally biased region" description="Basic and acidic residues" evidence="1">
    <location>
        <begin position="338"/>
        <end position="348"/>
    </location>
</feature>
<dbReference type="OMA" id="WRLLHRT"/>
<reference evidence="2 3" key="1">
    <citation type="journal article" date="2018" name="BMC Genomics">
        <title>Genomic comparison of Trypanosoma conorhini and Trypanosoma rangeli to Trypanosoma cruzi strains of high and low virulence.</title>
        <authorList>
            <person name="Bradwell K.R."/>
            <person name="Koparde V.N."/>
            <person name="Matveyev A.V."/>
            <person name="Serrano M.G."/>
            <person name="Alves J.M."/>
            <person name="Parikh H."/>
            <person name="Huang B."/>
            <person name="Lee V."/>
            <person name="Espinosa-Alvarez O."/>
            <person name="Ortiz P.A."/>
            <person name="Costa-Martins A.G."/>
            <person name="Teixeira M.M."/>
            <person name="Buck G.A."/>
        </authorList>
    </citation>
    <scope>NUCLEOTIDE SEQUENCE [LARGE SCALE GENOMIC DNA]</scope>
    <source>
        <strain evidence="2 3">AM80</strain>
    </source>
</reference>
<feature type="region of interest" description="Disordered" evidence="1">
    <location>
        <begin position="1"/>
        <end position="48"/>
    </location>
</feature>
<feature type="region of interest" description="Disordered" evidence="1">
    <location>
        <begin position="808"/>
        <end position="831"/>
    </location>
</feature>
<comment type="caution">
    <text evidence="2">The sequence shown here is derived from an EMBL/GenBank/DDBJ whole genome shotgun (WGS) entry which is preliminary data.</text>
</comment>
<organism evidence="2 3">
    <name type="scientific">Trypanosoma rangeli</name>
    <dbReference type="NCBI Taxonomy" id="5698"/>
    <lineage>
        <taxon>Eukaryota</taxon>
        <taxon>Discoba</taxon>
        <taxon>Euglenozoa</taxon>
        <taxon>Kinetoplastea</taxon>
        <taxon>Metakinetoplastina</taxon>
        <taxon>Trypanosomatida</taxon>
        <taxon>Trypanosomatidae</taxon>
        <taxon>Trypanosoma</taxon>
        <taxon>Herpetosoma</taxon>
    </lineage>
</organism>
<feature type="region of interest" description="Disordered" evidence="1">
    <location>
        <begin position="323"/>
        <end position="349"/>
    </location>
</feature>
<dbReference type="PANTHER" id="PTHR24113:SF15">
    <property type="entry name" value="NACHT DOMAIN-CONTAINING PROTEIN"/>
    <property type="match status" value="1"/>
</dbReference>
<name>A0A3R7NKF8_TRYRA</name>
<protein>
    <submittedName>
        <fullName evidence="2">Uncharacterized protein</fullName>
    </submittedName>
</protein>
<accession>A0A3R7NKF8</accession>
<evidence type="ECO:0000313" key="3">
    <source>
        <dbReference type="Proteomes" id="UP000283634"/>
    </source>
</evidence>
<keyword evidence="3" id="KW-1185">Reference proteome</keyword>
<dbReference type="GeneID" id="40327031"/>
<dbReference type="SMART" id="SM00368">
    <property type="entry name" value="LRR_RI"/>
    <property type="match status" value="4"/>
</dbReference>